<dbReference type="STRING" id="83771.SAMN02910357_00048"/>
<accession>A0A1T4UZG3</accession>
<dbReference type="Proteomes" id="UP000242432">
    <property type="component" value="Unassembled WGS sequence"/>
</dbReference>
<sequence length="152" mass="17412">MTLAEALMERAELKAKISAVSERIEDNILVQDNEAPGEDPKELLPELSSSIQRLRVLISQINRTNCITLIDGESLTDLIARRDCLMLEISSYKDFTETSRRSTDRARGSEIKIRPCIEVKELQKRLDTLSKELRELEVKLQRANWNTELIEG</sequence>
<dbReference type="Pfam" id="PF20935">
    <property type="entry name" value="DUF6847"/>
    <property type="match status" value="1"/>
</dbReference>
<name>A0A1T4UZG3_9GAMM</name>
<dbReference type="NCBIfam" id="NF038048">
    <property type="entry name" value="DIP1984_fam"/>
    <property type="match status" value="1"/>
</dbReference>
<evidence type="ECO:0000313" key="3">
    <source>
        <dbReference type="Proteomes" id="UP000242432"/>
    </source>
</evidence>
<gene>
    <name evidence="2" type="ORF">SAMN02745213_00326</name>
</gene>
<dbReference type="Gene3D" id="6.10.320.10">
    <property type="match status" value="1"/>
</dbReference>
<keyword evidence="3" id="KW-1185">Reference proteome</keyword>
<evidence type="ECO:0008006" key="4">
    <source>
        <dbReference type="Google" id="ProtNLM"/>
    </source>
</evidence>
<evidence type="ECO:0000256" key="1">
    <source>
        <dbReference type="SAM" id="Coils"/>
    </source>
</evidence>
<dbReference type="EMBL" id="FUXX01000003">
    <property type="protein sequence ID" value="SKA58042.1"/>
    <property type="molecule type" value="Genomic_DNA"/>
</dbReference>
<evidence type="ECO:0000313" key="2">
    <source>
        <dbReference type="EMBL" id="SKA58042.1"/>
    </source>
</evidence>
<feature type="coiled-coil region" evidence="1">
    <location>
        <begin position="119"/>
        <end position="146"/>
    </location>
</feature>
<dbReference type="AlphaFoldDB" id="A0A1T4UZG3"/>
<organism evidence="2 3">
    <name type="scientific">Succinivibrio dextrinosolvens DSM 3072</name>
    <dbReference type="NCBI Taxonomy" id="1123324"/>
    <lineage>
        <taxon>Bacteria</taxon>
        <taxon>Pseudomonadati</taxon>
        <taxon>Pseudomonadota</taxon>
        <taxon>Gammaproteobacteria</taxon>
        <taxon>Aeromonadales</taxon>
        <taxon>Succinivibrionaceae</taxon>
        <taxon>Succinivibrio</taxon>
    </lineage>
</organism>
<dbReference type="InterPro" id="IPR047741">
    <property type="entry name" value="DIP1984-like"/>
</dbReference>
<protein>
    <recommendedName>
        <fullName evidence="4">Septicolysin</fullName>
    </recommendedName>
</protein>
<dbReference type="CDD" id="cd12208">
    <property type="entry name" value="DIP1984-like"/>
    <property type="match status" value="1"/>
</dbReference>
<proteinExistence type="predicted"/>
<keyword evidence="1" id="KW-0175">Coiled coil</keyword>
<reference evidence="3" key="1">
    <citation type="submission" date="2017-02" db="EMBL/GenBank/DDBJ databases">
        <authorList>
            <person name="Varghese N."/>
            <person name="Submissions S."/>
        </authorList>
    </citation>
    <scope>NUCLEOTIDE SEQUENCE [LARGE SCALE GENOMIC DNA]</scope>
    <source>
        <strain evidence="3">DSM 3072</strain>
    </source>
</reference>
<dbReference type="RefSeq" id="WP_078927944.1">
    <property type="nucleotide sequence ID" value="NZ_FUXX01000003.1"/>
</dbReference>